<feature type="compositionally biased region" description="Basic and acidic residues" evidence="1">
    <location>
        <begin position="66"/>
        <end position="78"/>
    </location>
</feature>
<reference evidence="2 3" key="1">
    <citation type="submission" date="2018-11" db="EMBL/GenBank/DDBJ databases">
        <authorList>
            <consortium name="Pathogen Informatics"/>
        </authorList>
    </citation>
    <scope>NUCLEOTIDE SEQUENCE [LARGE SCALE GENOMIC DNA]</scope>
</reference>
<feature type="compositionally biased region" description="Basic and acidic residues" evidence="1">
    <location>
        <begin position="21"/>
        <end position="39"/>
    </location>
</feature>
<gene>
    <name evidence="2" type="ORF">SVUK_LOCUS1441</name>
</gene>
<dbReference type="OrthoDB" id="10582473at2759"/>
<proteinExistence type="predicted"/>
<accession>A0A3P7IEW6</accession>
<evidence type="ECO:0000313" key="2">
    <source>
        <dbReference type="EMBL" id="VDM66443.1"/>
    </source>
</evidence>
<organism evidence="2 3">
    <name type="scientific">Strongylus vulgaris</name>
    <name type="common">Blood worm</name>
    <dbReference type="NCBI Taxonomy" id="40348"/>
    <lineage>
        <taxon>Eukaryota</taxon>
        <taxon>Metazoa</taxon>
        <taxon>Ecdysozoa</taxon>
        <taxon>Nematoda</taxon>
        <taxon>Chromadorea</taxon>
        <taxon>Rhabditida</taxon>
        <taxon>Rhabditina</taxon>
        <taxon>Rhabditomorpha</taxon>
        <taxon>Strongyloidea</taxon>
        <taxon>Strongylidae</taxon>
        <taxon>Strongylus</taxon>
    </lineage>
</organism>
<feature type="compositionally biased region" description="Basic and acidic residues" evidence="1">
    <location>
        <begin position="1"/>
        <end position="14"/>
    </location>
</feature>
<evidence type="ECO:0000256" key="1">
    <source>
        <dbReference type="SAM" id="MobiDB-lite"/>
    </source>
</evidence>
<dbReference type="EMBL" id="UYYB01002818">
    <property type="protein sequence ID" value="VDM66443.1"/>
    <property type="molecule type" value="Genomic_DNA"/>
</dbReference>
<protein>
    <submittedName>
        <fullName evidence="2">Uncharacterized protein</fullName>
    </submittedName>
</protein>
<sequence length="78" mass="8836">MTLGRGYDELKPEGADYDTVEPEHGYVKMKGEQEGRKESQSVGRSSKDKSKKKHSRTPSSGKGRKRGESEYVFKELQN</sequence>
<dbReference type="AlphaFoldDB" id="A0A3P7IEW6"/>
<evidence type="ECO:0000313" key="3">
    <source>
        <dbReference type="Proteomes" id="UP000270094"/>
    </source>
</evidence>
<keyword evidence="3" id="KW-1185">Reference proteome</keyword>
<dbReference type="Proteomes" id="UP000270094">
    <property type="component" value="Unassembled WGS sequence"/>
</dbReference>
<feature type="region of interest" description="Disordered" evidence="1">
    <location>
        <begin position="1"/>
        <end position="78"/>
    </location>
</feature>
<name>A0A3P7IEW6_STRVU</name>